<feature type="domain" description="Clathrin heavy chain linker core motif" evidence="8">
    <location>
        <begin position="336"/>
        <end position="358"/>
    </location>
</feature>
<dbReference type="PIRSF" id="PIRSF002290">
    <property type="entry name" value="Clathrin_H_chain"/>
    <property type="match status" value="1"/>
</dbReference>
<feature type="repeat" description="CHCR" evidence="7">
    <location>
        <begin position="983"/>
        <end position="1128"/>
    </location>
</feature>
<evidence type="ECO:0000256" key="5">
    <source>
        <dbReference type="ARBA" id="ARBA00023329"/>
    </source>
</evidence>
<evidence type="ECO:0000256" key="6">
    <source>
        <dbReference type="PIRNR" id="PIRNR002290"/>
    </source>
</evidence>
<dbReference type="GO" id="GO:0071439">
    <property type="term" value="C:clathrin complex"/>
    <property type="evidence" value="ECO:0007669"/>
    <property type="project" value="EnsemblFungi"/>
</dbReference>
<dbReference type="InterPro" id="IPR055358">
    <property type="entry name" value="CHCR"/>
</dbReference>
<dbReference type="Pfam" id="PF00637">
    <property type="entry name" value="Clathrin"/>
    <property type="match status" value="7"/>
</dbReference>
<dbReference type="EMBL" id="LT598457">
    <property type="protein sequence ID" value="SCU95341.1"/>
    <property type="molecule type" value="Genomic_DNA"/>
</dbReference>
<keyword evidence="5 6" id="KW-0968">Cytoplasmic vesicle</keyword>
<dbReference type="Gene3D" id="1.25.40.10">
    <property type="entry name" value="Tetratricopeptide repeat domain"/>
    <property type="match status" value="3"/>
</dbReference>
<dbReference type="GO" id="GO:0030479">
    <property type="term" value="C:actin cortical patch"/>
    <property type="evidence" value="ECO:0007669"/>
    <property type="project" value="TreeGrafter"/>
</dbReference>
<dbReference type="Gene3D" id="2.130.10.110">
    <property type="entry name" value="Clathrin heavy-chain terminal domain"/>
    <property type="match status" value="1"/>
</dbReference>
<dbReference type="SUPFAM" id="SSF48371">
    <property type="entry name" value="ARM repeat"/>
    <property type="match status" value="6"/>
</dbReference>
<dbReference type="PROSITE" id="PS50236">
    <property type="entry name" value="CHCR"/>
    <property type="match status" value="7"/>
</dbReference>
<gene>
    <name evidence="9" type="ORF">LADA_0G15060G</name>
</gene>
<dbReference type="FunFam" id="1.25.40.10:FF:000002">
    <property type="entry name" value="Clathrin heavy chain"/>
    <property type="match status" value="1"/>
</dbReference>
<dbReference type="Pfam" id="PF09268">
    <property type="entry name" value="Clathrin-link"/>
    <property type="match status" value="1"/>
</dbReference>
<comment type="similarity">
    <text evidence="1 6">Belongs to the clathrin heavy chain family.</text>
</comment>
<sequence>MSDLPIDFTELVDLTSIGISPQSLDFRSTTFESDRFVTVRETNNGANSVAIVDLQNGNQVNRKNMGGDSAIMHPSQNVISVRAQGTVVQIFNLDTKSKLKSFTLAEPVLFWKWLSDDTLGFVTANSLFVSNVFDGDTSRQPTKLTQRHSNLKNAQIINFVANAQLNWFAVVGIIQENGRIAGKIQLFSKARGISQAIEGHVATFSNILLEGNSSPVQVFVTGNKTASGTGELRIIEIDHDASNPVAYQKKNVDIFFPPDAVNDFPISVQVSEKYGVVYVLTKHGFIHLYELETGANLFVNRITVEPVFTASTYNGKNGIACINRKGQVLAVEISKDQIVPYVLNKLSNVSLALTMASRGGLPGADDLFMKQFDSLLATGDYQNAAKVAASSQQLRTQTTINRLKNIQAAPGAISPILLYFSTLLDKGRLNKYETIELARPVLQQDRKQLFEKWLKEDKLECSEELGDVVKGFDTTLALACYLRAEAHPKAISCLAELQQFDKILPYAQKVGYQPNYVVLISNLLRSSPDKASEFAISLLQSPETSSELDVEKIADIFFTQNFIQQGTSFLLDALKGDTPDQGHLQTRVLEVNLLHAPQVADAIMGNNIFSHYDKPTIASLAEKAGLYQRALENYTDIKDIKRSIVHSSTIPADWLVNYFGKLNVEQSVSCLRTLLDNNLQGNLPIVIQVATKYSDLIGSSVLIKLFEEYRATEGLYYYLASLVNLTEDKDVVFKFIQAAAKAGQYKEVERIVKSNNVYDPERVKNLLKDLRLPDQMPLVIVADRFGYIHDLVLYLYKAQDFKFIEVYVQQVNPTRTPQVVAALLDVDCDEKIIQNLLGTVLGQVPIGELTTEVEKRNRLKILLPFLEETLRQGTQDQAVYNTLAKIYIDSNNSPETFLKENNQYDTLDVGHYCEKRDPYLAYIAYEKGANDDDLIRITNENSMYKYQARYLLKRSDLNLWGTVLGDENMHRRQLIDAVVGSGIGELTDPEPVSLTVQAFMSNNLKGELIKLLEKIILEPSPFNDNSALQGLLMLSAIRYEPSKVSSYIEKLDQYDVDEISPMCIENGLNEEAFEIYNRNERFDKALQVLVEDIMSLDRAESYVDKINTPELWSHLGAAQLVGLRIPEAIDSYIKANDPSAYENVIDVAEQAEKYKELVPYLLMARASLKESKIDNALILAYAELDKLHEIDNLLSSSTAANLDSVGGTLFEKKSYKAAKLCFAAVSNYSKLATTLVYLGDFQTAVDTARKASNVRVWREVSDACVDSKEFRLAQICGLNLIVHAEELEELVEKYESHGYFEELISLFEAGLGLERAHMGMFTELAILYTKYDSKKTYEHLKLFWSRINIPKVIRAVEAAHLWTELIFLYAHYDEWDNAALTMIEKTADDFDHSYFKEIVVKVSNLEIYYKSINFYVKEHPSLLIDLMTVLTTRLDIPRTIRIFTKSDNLPLIKPFLVNVLPTNNSIVNQAYHDLMIEEEDYKALQDAVDSYDKFDQLELASRLEKHDLIFFKKIAAQLYARNKKWSKSLMIYKEEKLWAEAIRTAALSQSADVAEELLVYFVETENREAFVALLYTAYHLINYDVVLELAWLHSWEQLIKPYEISVKKEQQLAVRKLLEDYNKKGEAADASDANGQPLLLTNGPVNYQTTGQAFGNFM</sequence>
<dbReference type="STRING" id="1266660.A0A1G4JWB4"/>
<accession>A0A1G4JWB4</accession>
<feature type="repeat" description="CHCR" evidence="7">
    <location>
        <begin position="690"/>
        <end position="832"/>
    </location>
</feature>
<dbReference type="InterPro" id="IPR016024">
    <property type="entry name" value="ARM-type_fold"/>
</dbReference>
<comment type="subcellular location">
    <subcellularLocation>
        <location evidence="6">Cytoplasmic vesicle membrane</location>
        <topology evidence="6">Peripheral membrane protein</topology>
        <orientation evidence="6">Cytoplasmic side</orientation>
    </subcellularLocation>
    <subcellularLocation>
        <location evidence="6">Membrane</location>
        <location evidence="6">Coated pit</location>
        <topology evidence="6">Peripheral membrane protein</topology>
        <orientation evidence="6">Cytoplasmic side</orientation>
    </subcellularLocation>
</comment>
<dbReference type="Proteomes" id="UP000190274">
    <property type="component" value="Chromosome G"/>
</dbReference>
<evidence type="ECO:0000259" key="8">
    <source>
        <dbReference type="Pfam" id="PF09268"/>
    </source>
</evidence>
<dbReference type="GO" id="GO:0005829">
    <property type="term" value="C:cytosol"/>
    <property type="evidence" value="ECO:0007669"/>
    <property type="project" value="GOC"/>
</dbReference>
<evidence type="ECO:0000256" key="4">
    <source>
        <dbReference type="ARBA" id="ARBA00023176"/>
    </source>
</evidence>
<feature type="repeat" description="CHCR" evidence="7">
    <location>
        <begin position="1278"/>
        <end position="1424"/>
    </location>
</feature>
<keyword evidence="10" id="KW-1185">Reference proteome</keyword>
<dbReference type="FunFam" id="2.130.10.110:FF:000003">
    <property type="entry name" value="Clathrin heavy chain"/>
    <property type="match status" value="1"/>
</dbReference>
<organism evidence="9 10">
    <name type="scientific">Lachancea dasiensis</name>
    <dbReference type="NCBI Taxonomy" id="1072105"/>
    <lineage>
        <taxon>Eukaryota</taxon>
        <taxon>Fungi</taxon>
        <taxon>Dikarya</taxon>
        <taxon>Ascomycota</taxon>
        <taxon>Saccharomycotina</taxon>
        <taxon>Saccharomycetes</taxon>
        <taxon>Saccharomycetales</taxon>
        <taxon>Saccharomycetaceae</taxon>
        <taxon>Lachancea</taxon>
    </lineage>
</organism>
<evidence type="ECO:0000256" key="7">
    <source>
        <dbReference type="PROSITE-ProRule" id="PRU01006"/>
    </source>
</evidence>
<dbReference type="FunFam" id="1.25.40.10:FF:000001">
    <property type="entry name" value="Clathrin heavy chain"/>
    <property type="match status" value="1"/>
</dbReference>
<reference evidence="10" key="1">
    <citation type="submission" date="2016-03" db="EMBL/GenBank/DDBJ databases">
        <authorList>
            <person name="Devillers H."/>
        </authorList>
    </citation>
    <scope>NUCLEOTIDE SEQUENCE [LARGE SCALE GENOMIC DNA]</scope>
</reference>
<feature type="repeat" description="CHCR" evidence="7">
    <location>
        <begin position="1132"/>
        <end position="1273"/>
    </location>
</feature>
<evidence type="ECO:0000256" key="1">
    <source>
        <dbReference type="ARBA" id="ARBA00009535"/>
    </source>
</evidence>
<dbReference type="GO" id="GO:0005198">
    <property type="term" value="F:structural molecule activity"/>
    <property type="evidence" value="ECO:0007669"/>
    <property type="project" value="InterPro"/>
</dbReference>
<dbReference type="GO" id="GO:0006898">
    <property type="term" value="P:receptor-mediated endocytosis"/>
    <property type="evidence" value="ECO:0007669"/>
    <property type="project" value="TreeGrafter"/>
</dbReference>
<dbReference type="InterPro" id="IPR016341">
    <property type="entry name" value="Clathrin_heavy_chain"/>
</dbReference>
<dbReference type="InterPro" id="IPR011990">
    <property type="entry name" value="TPR-like_helical_dom_sf"/>
</dbReference>
<feature type="repeat" description="CHCR" evidence="7">
    <location>
        <begin position="541"/>
        <end position="687"/>
    </location>
</feature>
<dbReference type="PANTHER" id="PTHR10292">
    <property type="entry name" value="CLATHRIN HEAVY CHAIN RELATED"/>
    <property type="match status" value="1"/>
</dbReference>
<protein>
    <recommendedName>
        <fullName evidence="6">Clathrin heavy chain</fullName>
    </recommendedName>
</protein>
<comment type="function">
    <text evidence="6">Clathrin is the major protein of the polyhedral coat of coated pits and vesicles.</text>
</comment>
<name>A0A1G4JWB4_9SACH</name>
<evidence type="ECO:0000256" key="2">
    <source>
        <dbReference type="ARBA" id="ARBA00022737"/>
    </source>
</evidence>
<evidence type="ECO:0000313" key="9">
    <source>
        <dbReference type="EMBL" id="SCU95341.1"/>
    </source>
</evidence>
<dbReference type="Pfam" id="PF13838">
    <property type="entry name" value="Clathrin_H_link"/>
    <property type="match status" value="1"/>
</dbReference>
<dbReference type="FunFam" id="1.25.40.10:FF:000082">
    <property type="entry name" value="Clathrin heavy chain"/>
    <property type="match status" value="1"/>
</dbReference>
<dbReference type="PANTHER" id="PTHR10292:SF1">
    <property type="entry name" value="CLATHRIN HEAVY CHAIN"/>
    <property type="match status" value="1"/>
</dbReference>
<keyword evidence="2" id="KW-0677">Repeat</keyword>
<dbReference type="GO" id="GO:0032051">
    <property type="term" value="F:clathrin light chain binding"/>
    <property type="evidence" value="ECO:0007669"/>
    <property type="project" value="InterPro"/>
</dbReference>
<keyword evidence="3 6" id="KW-0472">Membrane</keyword>
<dbReference type="InterPro" id="IPR015348">
    <property type="entry name" value="Clathrin_H-chain_linker_core"/>
</dbReference>
<dbReference type="SUPFAM" id="SSF50989">
    <property type="entry name" value="Clathrin heavy-chain terminal domain"/>
    <property type="match status" value="1"/>
</dbReference>
<dbReference type="GO" id="GO:0030130">
    <property type="term" value="C:clathrin coat of trans-Golgi network vesicle"/>
    <property type="evidence" value="ECO:0007669"/>
    <property type="project" value="InterPro"/>
</dbReference>
<dbReference type="OrthoDB" id="2113814at2759"/>
<dbReference type="Gene3D" id="1.25.40.730">
    <property type="match status" value="1"/>
</dbReference>
<evidence type="ECO:0000256" key="3">
    <source>
        <dbReference type="ARBA" id="ARBA00023136"/>
    </source>
</evidence>
<dbReference type="InterPro" id="IPR016025">
    <property type="entry name" value="Clathrin_H-chain_N"/>
</dbReference>
<dbReference type="GO" id="GO:0006886">
    <property type="term" value="P:intracellular protein transport"/>
    <property type="evidence" value="ECO:0007669"/>
    <property type="project" value="UniProtKB-UniRule"/>
</dbReference>
<dbReference type="InterPro" id="IPR000547">
    <property type="entry name" value="Clathrin_H-chain/VPS_repeat"/>
</dbReference>
<dbReference type="GO" id="GO:0030866">
    <property type="term" value="P:cortical actin cytoskeleton organization"/>
    <property type="evidence" value="ECO:0007669"/>
    <property type="project" value="EnsemblFungi"/>
</dbReference>
<dbReference type="GO" id="GO:0006895">
    <property type="term" value="P:Golgi to endosome transport"/>
    <property type="evidence" value="ECO:0007669"/>
    <property type="project" value="EnsemblFungi"/>
</dbReference>
<feature type="repeat" description="CHCR" evidence="7">
    <location>
        <begin position="1427"/>
        <end position="1570"/>
    </location>
</feature>
<dbReference type="SMART" id="SM00299">
    <property type="entry name" value="CLH"/>
    <property type="match status" value="7"/>
</dbReference>
<proteinExistence type="inferred from homology"/>
<feature type="repeat" description="CHCR" evidence="7">
    <location>
        <begin position="837"/>
        <end position="976"/>
    </location>
</feature>
<evidence type="ECO:0000313" key="10">
    <source>
        <dbReference type="Proteomes" id="UP000190274"/>
    </source>
</evidence>
<dbReference type="GO" id="GO:0030132">
    <property type="term" value="C:clathrin coat of coated pit"/>
    <property type="evidence" value="ECO:0007669"/>
    <property type="project" value="InterPro"/>
</dbReference>
<keyword evidence="4 6" id="KW-0168">Coated pit</keyword>